<dbReference type="Proteomes" id="UP001460270">
    <property type="component" value="Unassembled WGS sequence"/>
</dbReference>
<organism evidence="2 3">
    <name type="scientific">Mugilogobius chulae</name>
    <name type="common">yellowstripe goby</name>
    <dbReference type="NCBI Taxonomy" id="88201"/>
    <lineage>
        <taxon>Eukaryota</taxon>
        <taxon>Metazoa</taxon>
        <taxon>Chordata</taxon>
        <taxon>Craniata</taxon>
        <taxon>Vertebrata</taxon>
        <taxon>Euteleostomi</taxon>
        <taxon>Actinopterygii</taxon>
        <taxon>Neopterygii</taxon>
        <taxon>Teleostei</taxon>
        <taxon>Neoteleostei</taxon>
        <taxon>Acanthomorphata</taxon>
        <taxon>Gobiaria</taxon>
        <taxon>Gobiiformes</taxon>
        <taxon>Gobioidei</taxon>
        <taxon>Gobiidae</taxon>
        <taxon>Gobionellinae</taxon>
        <taxon>Mugilogobius</taxon>
    </lineage>
</organism>
<accession>A0AAW0Q109</accession>
<evidence type="ECO:0000313" key="2">
    <source>
        <dbReference type="EMBL" id="KAK7944743.1"/>
    </source>
</evidence>
<protein>
    <recommendedName>
        <fullName evidence="4">Ubiquitin-like domain-containing protein</fullName>
    </recommendedName>
</protein>
<feature type="compositionally biased region" description="Basic and acidic residues" evidence="1">
    <location>
        <begin position="130"/>
        <end position="141"/>
    </location>
</feature>
<feature type="region of interest" description="Disordered" evidence="1">
    <location>
        <begin position="117"/>
        <end position="142"/>
    </location>
</feature>
<proteinExistence type="predicted"/>
<comment type="caution">
    <text evidence="2">The sequence shown here is derived from an EMBL/GenBank/DDBJ whole genome shotgun (WGS) entry which is preliminary data.</text>
</comment>
<evidence type="ECO:0000313" key="3">
    <source>
        <dbReference type="Proteomes" id="UP001460270"/>
    </source>
</evidence>
<dbReference type="AlphaFoldDB" id="A0AAW0Q109"/>
<dbReference type="EMBL" id="JBBPFD010000001">
    <property type="protein sequence ID" value="KAK7944743.1"/>
    <property type="molecule type" value="Genomic_DNA"/>
</dbReference>
<sequence>MKLVSSGLKRNYSSRDAPRLHNSIWVCYNQGAPVAVEIEDEAKVCDLKREVGGRLGVHQIVSGFCLQEESCSTAPHSGSSCDLQEQSTVHVVLPRTNSRPPNQDPDQDYVSLTRVDLSPAEDPEPGDGPQELRAEPSEGSRGRSSFFVFCKRCGGVREGKLRVCCKTCNSPHSDSHRALPVGTMCRFPVVFVVFVCQTSAAAETETR</sequence>
<keyword evidence="3" id="KW-1185">Reference proteome</keyword>
<evidence type="ECO:0008006" key="4">
    <source>
        <dbReference type="Google" id="ProtNLM"/>
    </source>
</evidence>
<gene>
    <name evidence="2" type="ORF">WMY93_000471</name>
</gene>
<name>A0AAW0Q109_9GOBI</name>
<evidence type="ECO:0000256" key="1">
    <source>
        <dbReference type="SAM" id="MobiDB-lite"/>
    </source>
</evidence>
<reference evidence="3" key="1">
    <citation type="submission" date="2024-04" db="EMBL/GenBank/DDBJ databases">
        <title>Salinicola lusitanus LLJ914,a marine bacterium isolated from the Okinawa Trough.</title>
        <authorList>
            <person name="Li J."/>
        </authorList>
    </citation>
    <scope>NUCLEOTIDE SEQUENCE [LARGE SCALE GENOMIC DNA]</scope>
</reference>